<reference evidence="2" key="1">
    <citation type="submission" date="2019-03" db="EMBL/GenBank/DDBJ databases">
        <title>Improved annotation for the trematode Fasciola hepatica.</title>
        <authorList>
            <person name="Choi Y.-J."/>
            <person name="Martin J."/>
            <person name="Mitreva M."/>
        </authorList>
    </citation>
    <scope>NUCLEOTIDE SEQUENCE [LARGE SCALE GENOMIC DNA]</scope>
</reference>
<dbReference type="AlphaFoldDB" id="A0A4E0RI10"/>
<name>A0A4E0RI10_FASHE</name>
<dbReference type="EMBL" id="JXXN02000407">
    <property type="protein sequence ID" value="THD27496.1"/>
    <property type="molecule type" value="Genomic_DNA"/>
</dbReference>
<evidence type="ECO:0000313" key="3">
    <source>
        <dbReference type="Proteomes" id="UP000230066"/>
    </source>
</evidence>
<feature type="chain" id="PRO_5020033693" evidence="1">
    <location>
        <begin position="24"/>
        <end position="96"/>
    </location>
</feature>
<feature type="signal peptide" evidence="1">
    <location>
        <begin position="1"/>
        <end position="23"/>
    </location>
</feature>
<gene>
    <name evidence="2" type="ORF">D915_001814</name>
</gene>
<comment type="caution">
    <text evidence="2">The sequence shown here is derived from an EMBL/GenBank/DDBJ whole genome shotgun (WGS) entry which is preliminary data.</text>
</comment>
<evidence type="ECO:0000313" key="2">
    <source>
        <dbReference type="EMBL" id="THD27496.1"/>
    </source>
</evidence>
<keyword evidence="1" id="KW-0732">Signal</keyword>
<proteinExistence type="predicted"/>
<keyword evidence="3" id="KW-1185">Reference proteome</keyword>
<dbReference type="Proteomes" id="UP000230066">
    <property type="component" value="Unassembled WGS sequence"/>
</dbReference>
<accession>A0A4E0RI10</accession>
<organism evidence="2 3">
    <name type="scientific">Fasciola hepatica</name>
    <name type="common">Liver fluke</name>
    <dbReference type="NCBI Taxonomy" id="6192"/>
    <lineage>
        <taxon>Eukaryota</taxon>
        <taxon>Metazoa</taxon>
        <taxon>Spiralia</taxon>
        <taxon>Lophotrochozoa</taxon>
        <taxon>Platyhelminthes</taxon>
        <taxon>Trematoda</taxon>
        <taxon>Digenea</taxon>
        <taxon>Plagiorchiida</taxon>
        <taxon>Echinostomata</taxon>
        <taxon>Echinostomatoidea</taxon>
        <taxon>Fasciolidae</taxon>
        <taxon>Fasciola</taxon>
    </lineage>
</organism>
<evidence type="ECO:0000256" key="1">
    <source>
        <dbReference type="SAM" id="SignalP"/>
    </source>
</evidence>
<sequence length="96" mass="10664">MWTVNGFLRLLLLLILSALWTDAVSVGGKPFCSEPEEICNMFRPCCGRGWVCNRRRAPLGVCVQCVPVNGLCEHTRECCLGVCMDGLCRHVMSTTE</sequence>
<protein>
    <submittedName>
        <fullName evidence="2">Uncharacterized protein</fullName>
    </submittedName>
</protein>